<accession>A0A2A7MP24</accession>
<feature type="transmembrane region" description="Helical" evidence="11">
    <location>
        <begin position="403"/>
        <end position="425"/>
    </location>
</feature>
<gene>
    <name evidence="14" type="ORF">CQY20_30810</name>
    <name evidence="13" type="ORF">MAGR_47260</name>
</gene>
<evidence type="ECO:0000313" key="15">
    <source>
        <dbReference type="Proteomes" id="UP000220914"/>
    </source>
</evidence>
<comment type="function">
    <text evidence="9">May be a proton symporter involved in the uptake of osmolytes such as proline and glycine betaine.</text>
</comment>
<evidence type="ECO:0000256" key="9">
    <source>
        <dbReference type="ARBA" id="ARBA00037295"/>
    </source>
</evidence>
<dbReference type="Gene3D" id="1.20.1250.20">
    <property type="entry name" value="MFS general substrate transporter like domains"/>
    <property type="match status" value="2"/>
</dbReference>
<dbReference type="Proteomes" id="UP000220914">
    <property type="component" value="Unassembled WGS sequence"/>
</dbReference>
<keyword evidence="4" id="KW-1003">Cell membrane</keyword>
<evidence type="ECO:0000313" key="14">
    <source>
        <dbReference type="EMBL" id="PEG33434.1"/>
    </source>
</evidence>
<name>A0A2A7MP24_MYCAG</name>
<evidence type="ECO:0000256" key="7">
    <source>
        <dbReference type="ARBA" id="ARBA00022989"/>
    </source>
</evidence>
<dbReference type="EMBL" id="PDCP01000114">
    <property type="protein sequence ID" value="PEG33434.1"/>
    <property type="molecule type" value="Genomic_DNA"/>
</dbReference>
<evidence type="ECO:0000256" key="10">
    <source>
        <dbReference type="ARBA" id="ARBA00039918"/>
    </source>
</evidence>
<keyword evidence="8 11" id="KW-0472">Membrane</keyword>
<dbReference type="InterPro" id="IPR011701">
    <property type="entry name" value="MFS"/>
</dbReference>
<evidence type="ECO:0000256" key="11">
    <source>
        <dbReference type="SAM" id="Phobius"/>
    </source>
</evidence>
<feature type="transmembrane region" description="Helical" evidence="11">
    <location>
        <begin position="304"/>
        <end position="330"/>
    </location>
</feature>
<reference evidence="14 15" key="1">
    <citation type="submission" date="2017-10" db="EMBL/GenBank/DDBJ databases">
        <title>The new phylogeny of genus Mycobacterium.</title>
        <authorList>
            <person name="Tortoli E."/>
            <person name="Trovato A."/>
            <person name="Cirillo D.M."/>
        </authorList>
    </citation>
    <scope>NUCLEOTIDE SEQUENCE [LARGE SCALE GENOMIC DNA]</scope>
    <source>
        <strain evidence="14 15">CCUG37673</strain>
    </source>
</reference>
<evidence type="ECO:0000256" key="1">
    <source>
        <dbReference type="ARBA" id="ARBA00004651"/>
    </source>
</evidence>
<dbReference type="PROSITE" id="PS00216">
    <property type="entry name" value="SUGAR_TRANSPORT_1"/>
    <property type="match status" value="1"/>
</dbReference>
<evidence type="ECO:0000259" key="12">
    <source>
        <dbReference type="PROSITE" id="PS50850"/>
    </source>
</evidence>
<feature type="transmembrane region" description="Helical" evidence="11">
    <location>
        <begin position="226"/>
        <end position="243"/>
    </location>
</feature>
<keyword evidence="15" id="KW-1185">Reference proteome</keyword>
<evidence type="ECO:0000256" key="5">
    <source>
        <dbReference type="ARBA" id="ARBA00022692"/>
    </source>
</evidence>
<dbReference type="PROSITE" id="PS50850">
    <property type="entry name" value="MFS"/>
    <property type="match status" value="1"/>
</dbReference>
<evidence type="ECO:0000313" key="16">
    <source>
        <dbReference type="Proteomes" id="UP000465302"/>
    </source>
</evidence>
<dbReference type="AlphaFoldDB" id="A0A2A7MP24"/>
<dbReference type="SUPFAM" id="SSF103473">
    <property type="entry name" value="MFS general substrate transporter"/>
    <property type="match status" value="1"/>
</dbReference>
<evidence type="ECO:0000313" key="13">
    <source>
        <dbReference type="EMBL" id="GFG53285.1"/>
    </source>
</evidence>
<dbReference type="PROSITE" id="PS00217">
    <property type="entry name" value="SUGAR_TRANSPORT_2"/>
    <property type="match status" value="1"/>
</dbReference>
<keyword evidence="5 11" id="KW-0812">Transmembrane</keyword>
<evidence type="ECO:0000256" key="4">
    <source>
        <dbReference type="ARBA" id="ARBA00022475"/>
    </source>
</evidence>
<comment type="caution">
    <text evidence="14">The sequence shown here is derived from an EMBL/GenBank/DDBJ whole genome shotgun (WGS) entry which is preliminary data.</text>
</comment>
<dbReference type="EMBL" id="BLKS01000001">
    <property type="protein sequence ID" value="GFG53285.1"/>
    <property type="molecule type" value="Genomic_DNA"/>
</dbReference>
<comment type="subcellular location">
    <subcellularLocation>
        <location evidence="1">Cell membrane</location>
        <topology evidence="1">Multi-pass membrane protein</topology>
    </subcellularLocation>
</comment>
<dbReference type="InterPro" id="IPR036259">
    <property type="entry name" value="MFS_trans_sf"/>
</dbReference>
<dbReference type="OrthoDB" id="8953821at2"/>
<reference evidence="13" key="3">
    <citation type="submission" date="2020-02" db="EMBL/GenBank/DDBJ databases">
        <authorList>
            <person name="Matsumoto Y."/>
            <person name="Motooka D."/>
            <person name="Nakamura S."/>
        </authorList>
    </citation>
    <scope>NUCLEOTIDE SEQUENCE</scope>
    <source>
        <strain evidence="13">JCM 6377</strain>
    </source>
</reference>
<feature type="transmembrane region" description="Helical" evidence="11">
    <location>
        <begin position="188"/>
        <end position="214"/>
    </location>
</feature>
<sequence>MAGVRKEAPTVATTNRDAHVAADGKPISPGAVSESAEAGVKKDIHAAKRPIVAACIGNGIEWMDYAMYGYLAPVLGASFFPSEDATTQLLTAFATFALAFVIRPFGGLLFGPMGDRIGRKKTLAVIIILMSGATFLIGCLPTYAAIGVAAPVLLILLRLLQGLSAGGETGTAYTFLAEYAPEKRRGFFTSFGNVSAFIGALLGSSLVTVGFFALGDAGMESWGWRIPFMIAGPLGLVGLYLRLRIQDTPEFQVIEAKRELEKAPVRAAVRTHWKGMIRCGLVGALHGVGFYTVLTYLPSFLSDIATIGSVAAFIGSSVALIAAIIVLPLAGQLSDRIGRRPLIIATCCAYIVLSFPIFYMLSTGNLIISLAALALLGVIFGSYASAPFAFMAEMFPTNVRVSCYSLGYNVFAALLSGPTAFIAVYLVDKTGSDTSPAFYVMFVAVLALVSTLLSRETADKPLSQ</sequence>
<feature type="transmembrane region" description="Helical" evidence="11">
    <location>
        <begin position="437"/>
        <end position="454"/>
    </location>
</feature>
<evidence type="ECO:0000256" key="2">
    <source>
        <dbReference type="ARBA" id="ARBA00008240"/>
    </source>
</evidence>
<dbReference type="InterPro" id="IPR020846">
    <property type="entry name" value="MFS_dom"/>
</dbReference>
<dbReference type="InterPro" id="IPR051084">
    <property type="entry name" value="H+-coupled_symporters"/>
</dbReference>
<dbReference type="GO" id="GO:0015293">
    <property type="term" value="F:symporter activity"/>
    <property type="evidence" value="ECO:0007669"/>
    <property type="project" value="UniProtKB-KW"/>
</dbReference>
<keyword evidence="6" id="KW-0769">Symport</keyword>
<keyword evidence="7 11" id="KW-1133">Transmembrane helix</keyword>
<feature type="transmembrane region" description="Helical" evidence="11">
    <location>
        <begin position="342"/>
        <end position="361"/>
    </location>
</feature>
<feature type="transmembrane region" description="Helical" evidence="11">
    <location>
        <begin position="276"/>
        <end position="298"/>
    </location>
</feature>
<reference evidence="13 16" key="2">
    <citation type="journal article" date="2019" name="Emerg. Microbes Infect.">
        <title>Comprehensive subspecies identification of 175 nontuberculous mycobacteria species based on 7547 genomic profiles.</title>
        <authorList>
            <person name="Matsumoto Y."/>
            <person name="Kinjo T."/>
            <person name="Motooka D."/>
            <person name="Nabeya D."/>
            <person name="Jung N."/>
            <person name="Uechi K."/>
            <person name="Horii T."/>
            <person name="Iida T."/>
            <person name="Fujita J."/>
            <person name="Nakamura S."/>
        </authorList>
    </citation>
    <scope>NUCLEOTIDE SEQUENCE [LARGE SCALE GENOMIC DNA]</scope>
    <source>
        <strain evidence="13 16">JCM 6377</strain>
    </source>
</reference>
<evidence type="ECO:0000256" key="8">
    <source>
        <dbReference type="ARBA" id="ARBA00023136"/>
    </source>
</evidence>
<dbReference type="Pfam" id="PF07690">
    <property type="entry name" value="MFS_1"/>
    <property type="match status" value="1"/>
</dbReference>
<feature type="transmembrane region" description="Helical" evidence="11">
    <location>
        <begin position="123"/>
        <end position="146"/>
    </location>
</feature>
<evidence type="ECO:0000256" key="3">
    <source>
        <dbReference type="ARBA" id="ARBA00022448"/>
    </source>
</evidence>
<dbReference type="Proteomes" id="UP000465302">
    <property type="component" value="Unassembled WGS sequence"/>
</dbReference>
<proteinExistence type="inferred from homology"/>
<dbReference type="RefSeq" id="WP_097944674.1">
    <property type="nucleotide sequence ID" value="NZ_BLKS01000001.1"/>
</dbReference>
<dbReference type="FunFam" id="1.20.1250.20:FF:000001">
    <property type="entry name" value="Dicarboxylate MFS transporter"/>
    <property type="match status" value="1"/>
</dbReference>
<dbReference type="InterPro" id="IPR005829">
    <property type="entry name" value="Sugar_transporter_CS"/>
</dbReference>
<feature type="transmembrane region" description="Helical" evidence="11">
    <location>
        <begin position="152"/>
        <end position="176"/>
    </location>
</feature>
<dbReference type="PANTHER" id="PTHR43528">
    <property type="entry name" value="ALPHA-KETOGLUTARATE PERMEASE"/>
    <property type="match status" value="1"/>
</dbReference>
<evidence type="ECO:0000256" key="6">
    <source>
        <dbReference type="ARBA" id="ARBA00022847"/>
    </source>
</evidence>
<organism evidence="14 15">
    <name type="scientific">Mycolicibacterium agri</name>
    <name type="common">Mycobacterium agri</name>
    <dbReference type="NCBI Taxonomy" id="36811"/>
    <lineage>
        <taxon>Bacteria</taxon>
        <taxon>Bacillati</taxon>
        <taxon>Actinomycetota</taxon>
        <taxon>Actinomycetes</taxon>
        <taxon>Mycobacteriales</taxon>
        <taxon>Mycobacteriaceae</taxon>
        <taxon>Mycolicibacterium</taxon>
    </lineage>
</organism>
<comment type="similarity">
    <text evidence="2">Belongs to the major facilitator superfamily. Metabolite:H+ Symporter (MHS) family (TC 2.A.1.6) family.</text>
</comment>
<dbReference type="PANTHER" id="PTHR43528:SF1">
    <property type="entry name" value="ALPHA-KETOGLUTARATE PERMEASE"/>
    <property type="match status" value="1"/>
</dbReference>
<feature type="domain" description="Major facilitator superfamily (MFS) profile" evidence="12">
    <location>
        <begin position="50"/>
        <end position="458"/>
    </location>
</feature>
<keyword evidence="3" id="KW-0813">Transport</keyword>
<feature type="transmembrane region" description="Helical" evidence="11">
    <location>
        <begin position="367"/>
        <end position="391"/>
    </location>
</feature>
<feature type="transmembrane region" description="Helical" evidence="11">
    <location>
        <begin position="89"/>
        <end position="111"/>
    </location>
</feature>
<protein>
    <recommendedName>
        <fullName evidence="10">Putative proline/betaine transporter</fullName>
    </recommendedName>
</protein>
<dbReference type="GO" id="GO:0005886">
    <property type="term" value="C:plasma membrane"/>
    <property type="evidence" value="ECO:0007669"/>
    <property type="project" value="UniProtKB-SubCell"/>
</dbReference>